<comment type="caution">
    <text evidence="5">The sequence shown here is derived from an EMBL/GenBank/DDBJ whole genome shotgun (WGS) entry which is preliminary data.</text>
</comment>
<keyword evidence="6" id="KW-1185">Reference proteome</keyword>
<feature type="coiled-coil region" evidence="2">
    <location>
        <begin position="66"/>
        <end position="159"/>
    </location>
</feature>
<dbReference type="PANTHER" id="PTHR14430:SF0">
    <property type="entry name" value="SEC2P DOMAIN-CONTAINING PROTEIN"/>
    <property type="match status" value="1"/>
</dbReference>
<evidence type="ECO:0000259" key="4">
    <source>
        <dbReference type="Pfam" id="PF06428"/>
    </source>
</evidence>
<evidence type="ECO:0000313" key="5">
    <source>
        <dbReference type="EMBL" id="KAK9717736.1"/>
    </source>
</evidence>
<feature type="domain" description="GDP/GTP exchange factor Sec2 N-terminal" evidence="4">
    <location>
        <begin position="123"/>
        <end position="241"/>
    </location>
</feature>
<feature type="region of interest" description="Disordered" evidence="3">
    <location>
        <begin position="13"/>
        <end position="59"/>
    </location>
</feature>
<feature type="coiled-coil region" evidence="2">
    <location>
        <begin position="189"/>
        <end position="265"/>
    </location>
</feature>
<organism evidence="5 6">
    <name type="scientific">Basidiobolus ranarum</name>
    <dbReference type="NCBI Taxonomy" id="34480"/>
    <lineage>
        <taxon>Eukaryota</taxon>
        <taxon>Fungi</taxon>
        <taxon>Fungi incertae sedis</taxon>
        <taxon>Zoopagomycota</taxon>
        <taxon>Entomophthoromycotina</taxon>
        <taxon>Basidiobolomycetes</taxon>
        <taxon>Basidiobolales</taxon>
        <taxon>Basidiobolaceae</taxon>
        <taxon>Basidiobolus</taxon>
    </lineage>
</organism>
<dbReference type="EMBL" id="JASJQH010007125">
    <property type="protein sequence ID" value="KAK9717736.1"/>
    <property type="molecule type" value="Genomic_DNA"/>
</dbReference>
<sequence>MSTLKCWNCGAQNNETPSHLPSPTSNSTPPTPFLLPKELLNNTDPKEDSTENFNSRSERENLLSNLEASSKQIVCLEKLLKNQNEETQKILQHIRKENMNLQEQLTSLKIEYEECLVINDQLRIDLITQQNEKEKIQLKLNLQKRNSQLENDMLRLNEKLLAEAEMRGEIELEKCQIEHELEDLSTKLFEEANKMVVEQKQLYAKIENRNETLEKQNAELVDLMAFQKEQLDELKLRMEELEKEKTQWLSERAKAEKEKEKEKDEAKCVNEPVSRVSVLSRQESLYDSCYSSDVEGSTFNGHVLTFHLCDYRFAEFKEYFESPKTPKNLLTSKFVKRCIAEDIDASMRFESMNVRGWFQQRKLTSSIQGGTLIIETATRVYRDSMSRKPQTGCTLCLQVIQTPLFYRFFYEDNDSEAKEICPFCRDRLYTICEFYSYLRLIHAGIVKGTLQRIYLDCLRLKFRLLLARIGSNVNTDTLDEVRESDLSSTS</sequence>
<dbReference type="Gene3D" id="6.10.140.910">
    <property type="match status" value="1"/>
</dbReference>
<dbReference type="InterPro" id="IPR009449">
    <property type="entry name" value="Sec2_N"/>
</dbReference>
<evidence type="ECO:0000256" key="2">
    <source>
        <dbReference type="SAM" id="Coils"/>
    </source>
</evidence>
<evidence type="ECO:0000313" key="6">
    <source>
        <dbReference type="Proteomes" id="UP001479436"/>
    </source>
</evidence>
<name>A0ABR2W2U3_9FUNG</name>
<dbReference type="SUPFAM" id="SSF144284">
    <property type="entry name" value="Sec2 N-terminal region"/>
    <property type="match status" value="1"/>
</dbReference>
<reference evidence="5 6" key="1">
    <citation type="submission" date="2023-04" db="EMBL/GenBank/DDBJ databases">
        <title>Genome of Basidiobolus ranarum AG-B5.</title>
        <authorList>
            <person name="Stajich J.E."/>
            <person name="Carter-House D."/>
            <person name="Gryganskyi A."/>
        </authorList>
    </citation>
    <scope>NUCLEOTIDE SEQUENCE [LARGE SCALE GENOMIC DNA]</scope>
    <source>
        <strain evidence="5 6">AG-B5</strain>
    </source>
</reference>
<accession>A0ABR2W2U3</accession>
<dbReference type="CDD" id="cd21044">
    <property type="entry name" value="Rab11BD_RAB3IP_like"/>
    <property type="match status" value="1"/>
</dbReference>
<proteinExistence type="predicted"/>
<keyword evidence="1 2" id="KW-0175">Coiled coil</keyword>
<dbReference type="InterPro" id="IPR040351">
    <property type="entry name" value="RAB3IL/RAB3IP/Sec2"/>
</dbReference>
<dbReference type="Pfam" id="PF06428">
    <property type="entry name" value="Sec2p"/>
    <property type="match status" value="1"/>
</dbReference>
<evidence type="ECO:0000256" key="3">
    <source>
        <dbReference type="SAM" id="MobiDB-lite"/>
    </source>
</evidence>
<dbReference type="PANTHER" id="PTHR14430">
    <property type="entry name" value="RABIN3-RELATED"/>
    <property type="match status" value="1"/>
</dbReference>
<feature type="compositionally biased region" description="Low complexity" evidence="3">
    <location>
        <begin position="16"/>
        <end position="28"/>
    </location>
</feature>
<dbReference type="Proteomes" id="UP001479436">
    <property type="component" value="Unassembled WGS sequence"/>
</dbReference>
<evidence type="ECO:0000256" key="1">
    <source>
        <dbReference type="ARBA" id="ARBA00023054"/>
    </source>
</evidence>
<dbReference type="Pfam" id="PF25555">
    <property type="entry name" value="RAB3A-like_C"/>
    <property type="match status" value="1"/>
</dbReference>
<gene>
    <name evidence="5" type="ORF">K7432_005956</name>
</gene>
<protein>
    <recommendedName>
        <fullName evidence="4">GDP/GTP exchange factor Sec2 N-terminal domain-containing protein</fullName>
    </recommendedName>
</protein>